<dbReference type="Proteomes" id="UP000554286">
    <property type="component" value="Unassembled WGS sequence"/>
</dbReference>
<protein>
    <submittedName>
        <fullName evidence="1">Uncharacterized protein</fullName>
    </submittedName>
</protein>
<proteinExistence type="predicted"/>
<evidence type="ECO:0000313" key="2">
    <source>
        <dbReference type="Proteomes" id="UP000554286"/>
    </source>
</evidence>
<dbReference type="EMBL" id="JACIGK010000001">
    <property type="protein sequence ID" value="MBB4264509.1"/>
    <property type="molecule type" value="Genomic_DNA"/>
</dbReference>
<organism evidence="1 2">
    <name type="scientific">Roseospira visakhapatnamensis</name>
    <dbReference type="NCBI Taxonomy" id="390880"/>
    <lineage>
        <taxon>Bacteria</taxon>
        <taxon>Pseudomonadati</taxon>
        <taxon>Pseudomonadota</taxon>
        <taxon>Alphaproteobacteria</taxon>
        <taxon>Rhodospirillales</taxon>
        <taxon>Rhodospirillaceae</taxon>
        <taxon>Roseospira</taxon>
    </lineage>
</organism>
<accession>A0A7W6RAT6</accession>
<sequence>MSRPGGGEVTRIHGTVGRNGAVEFVRDTGPRGADPWDQIVTGGDLFEGGAAPRPWPARHGWYAERR</sequence>
<dbReference type="AlphaFoldDB" id="A0A7W6RAT6"/>
<keyword evidence="2" id="KW-1185">Reference proteome</keyword>
<reference evidence="1 2" key="1">
    <citation type="submission" date="2020-08" db="EMBL/GenBank/DDBJ databases">
        <title>Genome sequencing of Purple Non-Sulfur Bacteria from various extreme environments.</title>
        <authorList>
            <person name="Mayer M."/>
        </authorList>
    </citation>
    <scope>NUCLEOTIDE SEQUENCE [LARGE SCALE GENOMIC DNA]</scope>
    <source>
        <strain evidence="1 2">JA131</strain>
    </source>
</reference>
<dbReference type="RefSeq" id="WP_184042149.1">
    <property type="nucleotide sequence ID" value="NZ_JACIGK010000001.1"/>
</dbReference>
<comment type="caution">
    <text evidence="1">The sequence shown here is derived from an EMBL/GenBank/DDBJ whole genome shotgun (WGS) entry which is preliminary data.</text>
</comment>
<name>A0A7W6RAT6_9PROT</name>
<evidence type="ECO:0000313" key="1">
    <source>
        <dbReference type="EMBL" id="MBB4264509.1"/>
    </source>
</evidence>
<gene>
    <name evidence="1" type="ORF">GGD89_000115</name>
</gene>